<dbReference type="Proteomes" id="UP001204445">
    <property type="component" value="Unassembled WGS sequence"/>
</dbReference>
<comment type="caution">
    <text evidence="1">The sequence shown here is derived from an EMBL/GenBank/DDBJ whole genome shotgun (WGS) entry which is preliminary data.</text>
</comment>
<accession>A0AAE3HN66</accession>
<gene>
    <name evidence="1" type="ORF">J2T55_002378</name>
</gene>
<proteinExistence type="predicted"/>
<evidence type="ECO:0000313" key="1">
    <source>
        <dbReference type="EMBL" id="MCS3904342.1"/>
    </source>
</evidence>
<evidence type="ECO:0000313" key="2">
    <source>
        <dbReference type="Proteomes" id="UP001204445"/>
    </source>
</evidence>
<keyword evidence="2" id="KW-1185">Reference proteome</keyword>
<sequence length="65" mass="7661">MNETKELRFKTGDMALIKCLAILIDYSYQILSKGARHDHFIDMHRPFVSEYINDDNLMPSNEEQI</sequence>
<protein>
    <submittedName>
        <fullName evidence="1">Uncharacterized protein</fullName>
    </submittedName>
</protein>
<dbReference type="AlphaFoldDB" id="A0AAE3HN66"/>
<name>A0AAE3HN66_9GAMM</name>
<dbReference type="EMBL" id="JANUCT010000020">
    <property type="protein sequence ID" value="MCS3904342.1"/>
    <property type="molecule type" value="Genomic_DNA"/>
</dbReference>
<reference evidence="1" key="1">
    <citation type="submission" date="2022-08" db="EMBL/GenBank/DDBJ databases">
        <title>Genomic Encyclopedia of Type Strains, Phase III (KMG-III): the genomes of soil and plant-associated and newly described type strains.</title>
        <authorList>
            <person name="Whitman W."/>
        </authorList>
    </citation>
    <scope>NUCLEOTIDE SEQUENCE</scope>
    <source>
        <strain evidence="1">HMT 1</strain>
    </source>
</reference>
<organism evidence="1 2">
    <name type="scientific">Methylohalomonas lacus</name>
    <dbReference type="NCBI Taxonomy" id="398773"/>
    <lineage>
        <taxon>Bacteria</taxon>
        <taxon>Pseudomonadati</taxon>
        <taxon>Pseudomonadota</taxon>
        <taxon>Gammaproteobacteria</taxon>
        <taxon>Methylohalomonadales</taxon>
        <taxon>Methylohalomonadaceae</taxon>
        <taxon>Methylohalomonas</taxon>
    </lineage>
</organism>